<organism evidence="1">
    <name type="scientific">marine sediment metagenome</name>
    <dbReference type="NCBI Taxonomy" id="412755"/>
    <lineage>
        <taxon>unclassified sequences</taxon>
        <taxon>metagenomes</taxon>
        <taxon>ecological metagenomes</taxon>
    </lineage>
</organism>
<dbReference type="AlphaFoldDB" id="X1LWY6"/>
<proteinExistence type="predicted"/>
<reference evidence="1" key="1">
    <citation type="journal article" date="2014" name="Front. Microbiol.">
        <title>High frequency of phylogenetically diverse reductive dehalogenase-homologous genes in deep subseafloor sedimentary metagenomes.</title>
        <authorList>
            <person name="Kawai M."/>
            <person name="Futagami T."/>
            <person name="Toyoda A."/>
            <person name="Takaki Y."/>
            <person name="Nishi S."/>
            <person name="Hori S."/>
            <person name="Arai W."/>
            <person name="Tsubouchi T."/>
            <person name="Morono Y."/>
            <person name="Uchiyama I."/>
            <person name="Ito T."/>
            <person name="Fujiyama A."/>
            <person name="Inagaki F."/>
            <person name="Takami H."/>
        </authorList>
    </citation>
    <scope>NUCLEOTIDE SEQUENCE</scope>
    <source>
        <strain evidence="1">Expedition CK06-06</strain>
    </source>
</reference>
<comment type="caution">
    <text evidence="1">The sequence shown here is derived from an EMBL/GenBank/DDBJ whole genome shotgun (WGS) entry which is preliminary data.</text>
</comment>
<name>X1LWY6_9ZZZZ</name>
<protein>
    <submittedName>
        <fullName evidence="1">Uncharacterized protein</fullName>
    </submittedName>
</protein>
<gene>
    <name evidence="1" type="ORF">S06H3_01738</name>
</gene>
<dbReference type="EMBL" id="BARV01000455">
    <property type="protein sequence ID" value="GAH98638.1"/>
    <property type="molecule type" value="Genomic_DNA"/>
</dbReference>
<evidence type="ECO:0000313" key="1">
    <source>
        <dbReference type="EMBL" id="GAH98638.1"/>
    </source>
</evidence>
<feature type="non-terminal residue" evidence="1">
    <location>
        <position position="1"/>
    </location>
</feature>
<sequence>RKIAKRKDIHFWTGFSVYARPHECVKGYFSIELGIPSELRFHKKLFDQAFQTYKDGEVCFFDESSNWLIVSWTLNRKNIKQILSQKILPNKQIKSLANRIDKAMQKLMRTKVYKHMTKSK</sequence>
<accession>X1LWY6</accession>